<feature type="transmembrane region" description="Helical" evidence="1">
    <location>
        <begin position="351"/>
        <end position="372"/>
    </location>
</feature>
<dbReference type="Pfam" id="PF01370">
    <property type="entry name" value="Epimerase"/>
    <property type="match status" value="1"/>
</dbReference>
<name>A0A0W0YYS0_LEGSP</name>
<dbReference type="InterPro" id="IPR051207">
    <property type="entry name" value="ComplexI_NDUFA9_subunit"/>
</dbReference>
<dbReference type="GO" id="GO:0044877">
    <property type="term" value="F:protein-containing complex binding"/>
    <property type="evidence" value="ECO:0007669"/>
    <property type="project" value="TreeGrafter"/>
</dbReference>
<keyword evidence="1" id="KW-1133">Transmembrane helix</keyword>
<dbReference type="RefSeq" id="WP_058483759.1">
    <property type="nucleotide sequence ID" value="NZ_CAAAII010000008.1"/>
</dbReference>
<dbReference type="SUPFAM" id="SSF51735">
    <property type="entry name" value="NAD(P)-binding Rossmann-fold domains"/>
    <property type="match status" value="1"/>
</dbReference>
<reference evidence="3 4" key="1">
    <citation type="submission" date="2015-11" db="EMBL/GenBank/DDBJ databases">
        <title>Genomic analysis of 38 Legionella species identifies large and diverse effector repertoires.</title>
        <authorList>
            <person name="Burstein D."/>
            <person name="Amaro F."/>
            <person name="Zusman T."/>
            <person name="Lifshitz Z."/>
            <person name="Cohen O."/>
            <person name="Gilbert J.A."/>
            <person name="Pupko T."/>
            <person name="Shuman H.A."/>
            <person name="Segal G."/>
        </authorList>
    </citation>
    <scope>NUCLEOTIDE SEQUENCE [LARGE SCALE GENOMIC DNA]</scope>
    <source>
        <strain evidence="3 4">Mt.St.Helens-9</strain>
    </source>
</reference>
<evidence type="ECO:0000313" key="4">
    <source>
        <dbReference type="Proteomes" id="UP000054877"/>
    </source>
</evidence>
<protein>
    <submittedName>
        <fullName evidence="3">Oxidoreductase</fullName>
    </submittedName>
</protein>
<dbReference type="InterPro" id="IPR001509">
    <property type="entry name" value="Epimerase_deHydtase"/>
</dbReference>
<feature type="transmembrane region" description="Helical" evidence="1">
    <location>
        <begin position="379"/>
        <end position="401"/>
    </location>
</feature>
<keyword evidence="1" id="KW-0812">Transmembrane</keyword>
<comment type="caution">
    <text evidence="3">The sequence shown here is derived from an EMBL/GenBank/DDBJ whole genome shotgun (WGS) entry which is preliminary data.</text>
</comment>
<organism evidence="3 4">
    <name type="scientific">Legionella spiritensis</name>
    <dbReference type="NCBI Taxonomy" id="452"/>
    <lineage>
        <taxon>Bacteria</taxon>
        <taxon>Pseudomonadati</taxon>
        <taxon>Pseudomonadota</taxon>
        <taxon>Gammaproteobacteria</taxon>
        <taxon>Legionellales</taxon>
        <taxon>Legionellaceae</taxon>
        <taxon>Legionella</taxon>
    </lineage>
</organism>
<dbReference type="PANTHER" id="PTHR12126">
    <property type="entry name" value="NADH-UBIQUINONE OXIDOREDUCTASE 39 KDA SUBUNIT-RELATED"/>
    <property type="match status" value="1"/>
</dbReference>
<evidence type="ECO:0000256" key="1">
    <source>
        <dbReference type="SAM" id="Phobius"/>
    </source>
</evidence>
<dbReference type="PATRIC" id="fig|452.5.peg.2016"/>
<dbReference type="Proteomes" id="UP000054877">
    <property type="component" value="Unassembled WGS sequence"/>
</dbReference>
<dbReference type="InterPro" id="IPR025695">
    <property type="entry name" value="DoxX-like"/>
</dbReference>
<feature type="transmembrane region" description="Helical" evidence="1">
    <location>
        <begin position="407"/>
        <end position="423"/>
    </location>
</feature>
<sequence length="427" mass="47569">MRILITGANGFIGGYLVAYLLKQGHEITCCARDVASTERRFPLARTIACDFNRDLTIDAWLPRVQDMDAVINCAGILKGSRRQNINNIHYQAPLALFQACEQSAIPRVIQLSALGVEDGPDIDYVTTKRRLDETLQTMNLSSCILRPSLVYANGAYGGTALLRALASLPWIIPLIDSGDARFQPVAMFDLVKVFEQVLHGRQQGIINVVGPRPVAVRDILIHLRQWLGFGYARTVSMSSRLIKPLTKLGDRLALGPLNSVSYQMTLHENMADYQPLRAVIDFDLAPFPEGLNYYPSQTQDRWHARLYFLRPLLKISLVLLWLLSGLIPLLGVNQQAEHLLLTAGIPQSLVAVVQTGSCLWDMFLGMALLFSFKNKWIGLLQFATIAVYTVVGGIGLAWLWLDPLAPLLKNIPILTAVLIWLAIEDMR</sequence>
<dbReference type="Gene3D" id="3.40.50.720">
    <property type="entry name" value="NAD(P)-binding Rossmann-like Domain"/>
    <property type="match status" value="1"/>
</dbReference>
<proteinExistence type="predicted"/>
<dbReference type="STRING" id="452.Lspi_1836"/>
<gene>
    <name evidence="3" type="ORF">Lspi_1836</name>
</gene>
<feature type="transmembrane region" description="Helical" evidence="1">
    <location>
        <begin position="311"/>
        <end position="331"/>
    </location>
</feature>
<dbReference type="Pfam" id="PF13781">
    <property type="entry name" value="DoxX_3"/>
    <property type="match status" value="1"/>
</dbReference>
<dbReference type="EMBL" id="LNYX01000030">
    <property type="protein sequence ID" value="KTD61986.1"/>
    <property type="molecule type" value="Genomic_DNA"/>
</dbReference>
<accession>A0A0W0YYS0</accession>
<dbReference type="AlphaFoldDB" id="A0A0W0YYS0"/>
<keyword evidence="1" id="KW-0472">Membrane</keyword>
<evidence type="ECO:0000259" key="2">
    <source>
        <dbReference type="Pfam" id="PF01370"/>
    </source>
</evidence>
<dbReference type="PANTHER" id="PTHR12126:SF11">
    <property type="entry name" value="NADH DEHYDROGENASE [UBIQUINONE] 1 ALPHA SUBCOMPLEX SUBUNIT 9, MITOCHONDRIAL"/>
    <property type="match status" value="1"/>
</dbReference>
<dbReference type="InterPro" id="IPR036291">
    <property type="entry name" value="NAD(P)-bd_dom_sf"/>
</dbReference>
<feature type="domain" description="NAD-dependent epimerase/dehydratase" evidence="2">
    <location>
        <begin position="3"/>
        <end position="200"/>
    </location>
</feature>
<keyword evidence="4" id="KW-1185">Reference proteome</keyword>
<dbReference type="OrthoDB" id="9776313at2"/>
<evidence type="ECO:0000313" key="3">
    <source>
        <dbReference type="EMBL" id="KTD61986.1"/>
    </source>
</evidence>